<dbReference type="PROSITE" id="PS51180">
    <property type="entry name" value="BRO1"/>
    <property type="match status" value="1"/>
</dbReference>
<feature type="compositionally biased region" description="Polar residues" evidence="1">
    <location>
        <begin position="672"/>
        <end position="686"/>
    </location>
</feature>
<accession>A0A4C1VSE8</accession>
<dbReference type="CDD" id="cd06712">
    <property type="entry name" value="PDZ_rhophilin-like"/>
    <property type="match status" value="1"/>
</dbReference>
<sequence>MPMIPLGLKETKEIDFREPFKDFILEHYSESAAAYEDAISDFMDMRQAIRTPVRSTAGVALLFKYYNQLYYVERRFFPPDRSLGVYFEWFDSLTGVPSCQRTVAFEKACILFNMAGIYTQIGAKNDRHTAAGLDGAVDSLLRAAGTLRYIHENFTNAPSVDLAAETLDVLVSLMMAQARESLFEKLQLQAHEDCATRHMELRDDLDMSLDLAQESAHLALSYKELHQKMQSEAVFNYVPYSWVSLVHVKTEFYKALAHHLCACALLASAGGPRAHDRIRALYSADVVENGSAMKNEQEIDGAALGRAHLTEALMLYEEALRLQRMCRELRGKEALARLVRQRAEAGARERAQLDDEPDFAEIVEVPEIAPSSKFQLSLTPPDFAQHRVEDLFKSLGPIAIFSAKRHWSAPRLVQLQKHSSCRRECSRRSGRRSDVRAQRDYKNGDTDTCNGGDAPRNSVRSLRNNFEKRDRSEDNSAYYNQILRSDEKYTENGYDNKKKLHRVKKQNGVYLNGYNETGYDHHPKLIDHYESKYDYRTKLSTESYVRTSTENGLCNMDRCDLKLKNNRDRKMGVRNGNILRRVSSDFNVSNPYGDGFDEGFGFSVRGDAPVIIAGVEPNSLADIGGMREGDFIVSIADKDVKWSSHEEVVRLIQQAGDTLTLRLVTPMDRSYLKSSPETPRQPNSNQGSVSAASTASSGSTGLTTRSSARRAPSWNPFRRHTARDNSSHRGSHVSNSNGFGPEGVDIDLERGRAEQRIFNLSQIKAPTLCLGRHIKTSTHTQPTWTDTCPSSSFRIGCGRGK</sequence>
<dbReference type="PANTHER" id="PTHR23031:SF15">
    <property type="entry name" value="LD12055P"/>
    <property type="match status" value="1"/>
</dbReference>
<dbReference type="SMART" id="SM01041">
    <property type="entry name" value="BRO1"/>
    <property type="match status" value="1"/>
</dbReference>
<dbReference type="SUPFAM" id="SSF50156">
    <property type="entry name" value="PDZ domain-like"/>
    <property type="match status" value="1"/>
</dbReference>
<organism evidence="4 5">
    <name type="scientific">Eumeta variegata</name>
    <name type="common">Bagworm moth</name>
    <name type="synonym">Eumeta japonica</name>
    <dbReference type="NCBI Taxonomy" id="151549"/>
    <lineage>
        <taxon>Eukaryota</taxon>
        <taxon>Metazoa</taxon>
        <taxon>Ecdysozoa</taxon>
        <taxon>Arthropoda</taxon>
        <taxon>Hexapoda</taxon>
        <taxon>Insecta</taxon>
        <taxon>Pterygota</taxon>
        <taxon>Neoptera</taxon>
        <taxon>Endopterygota</taxon>
        <taxon>Lepidoptera</taxon>
        <taxon>Glossata</taxon>
        <taxon>Ditrysia</taxon>
        <taxon>Tineoidea</taxon>
        <taxon>Psychidae</taxon>
        <taxon>Oiketicinae</taxon>
        <taxon>Eumeta</taxon>
    </lineage>
</organism>
<evidence type="ECO:0000256" key="1">
    <source>
        <dbReference type="SAM" id="MobiDB-lite"/>
    </source>
</evidence>
<protein>
    <submittedName>
        <fullName evidence="4">Rhophilin-2</fullName>
    </submittedName>
</protein>
<dbReference type="InterPro" id="IPR001478">
    <property type="entry name" value="PDZ"/>
</dbReference>
<evidence type="ECO:0000313" key="4">
    <source>
        <dbReference type="EMBL" id="GBP40725.1"/>
    </source>
</evidence>
<name>A0A4C1VSE8_EUMVA</name>
<dbReference type="InterPro" id="IPR038499">
    <property type="entry name" value="BRO1_sf"/>
</dbReference>
<reference evidence="4 5" key="1">
    <citation type="journal article" date="2019" name="Commun. Biol.">
        <title>The bagworm genome reveals a unique fibroin gene that provides high tensile strength.</title>
        <authorList>
            <person name="Kono N."/>
            <person name="Nakamura H."/>
            <person name="Ohtoshi R."/>
            <person name="Tomita M."/>
            <person name="Numata K."/>
            <person name="Arakawa K."/>
        </authorList>
    </citation>
    <scope>NUCLEOTIDE SEQUENCE [LARGE SCALE GENOMIC DNA]</scope>
</reference>
<keyword evidence="5" id="KW-1185">Reference proteome</keyword>
<dbReference type="EMBL" id="BGZK01000386">
    <property type="protein sequence ID" value="GBP40725.1"/>
    <property type="molecule type" value="Genomic_DNA"/>
</dbReference>
<dbReference type="Proteomes" id="UP000299102">
    <property type="component" value="Unassembled WGS sequence"/>
</dbReference>
<dbReference type="PANTHER" id="PTHR23031">
    <property type="entry name" value="RHOPHILIN"/>
    <property type="match status" value="1"/>
</dbReference>
<gene>
    <name evidence="4" type="primary">Rhpn2</name>
    <name evidence="4" type="ORF">EVAR_36461_1</name>
</gene>
<dbReference type="GO" id="GO:0051497">
    <property type="term" value="P:negative regulation of stress fiber assembly"/>
    <property type="evidence" value="ECO:0007669"/>
    <property type="project" value="TreeGrafter"/>
</dbReference>
<dbReference type="SMART" id="SM00228">
    <property type="entry name" value="PDZ"/>
    <property type="match status" value="1"/>
</dbReference>
<dbReference type="AlphaFoldDB" id="A0A4C1VSE8"/>
<feature type="domain" description="PDZ" evidence="2">
    <location>
        <begin position="600"/>
        <end position="667"/>
    </location>
</feature>
<feature type="compositionally biased region" description="Low complexity" evidence="1">
    <location>
        <begin position="687"/>
        <end position="711"/>
    </location>
</feature>
<feature type="compositionally biased region" description="Basic and acidic residues" evidence="1">
    <location>
        <begin position="424"/>
        <end position="445"/>
    </location>
</feature>
<feature type="region of interest" description="Disordered" evidence="1">
    <location>
        <begin position="424"/>
        <end position="459"/>
    </location>
</feature>
<dbReference type="InterPro" id="IPR004328">
    <property type="entry name" value="BRO1_dom"/>
</dbReference>
<comment type="caution">
    <text evidence="4">The sequence shown here is derived from an EMBL/GenBank/DDBJ whole genome shotgun (WGS) entry which is preliminary data.</text>
</comment>
<dbReference type="Pfam" id="PF17820">
    <property type="entry name" value="PDZ_6"/>
    <property type="match status" value="1"/>
</dbReference>
<dbReference type="Pfam" id="PF03097">
    <property type="entry name" value="BRO1"/>
    <property type="match status" value="1"/>
</dbReference>
<feature type="region of interest" description="Disordered" evidence="1">
    <location>
        <begin position="671"/>
        <end position="745"/>
    </location>
</feature>
<evidence type="ECO:0000313" key="5">
    <source>
        <dbReference type="Proteomes" id="UP000299102"/>
    </source>
</evidence>
<feature type="domain" description="BRO1" evidence="3">
    <location>
        <begin position="2"/>
        <end position="398"/>
    </location>
</feature>
<evidence type="ECO:0000259" key="2">
    <source>
        <dbReference type="PROSITE" id="PS50106"/>
    </source>
</evidence>
<dbReference type="OrthoDB" id="64867at2759"/>
<dbReference type="PROSITE" id="PS50106">
    <property type="entry name" value="PDZ"/>
    <property type="match status" value="1"/>
</dbReference>
<dbReference type="InterPro" id="IPR047138">
    <property type="entry name" value="RHPN1_2"/>
</dbReference>
<dbReference type="Gene3D" id="2.30.42.10">
    <property type="match status" value="1"/>
</dbReference>
<dbReference type="InterPro" id="IPR041489">
    <property type="entry name" value="PDZ_6"/>
</dbReference>
<evidence type="ECO:0000259" key="3">
    <source>
        <dbReference type="PROSITE" id="PS51180"/>
    </source>
</evidence>
<dbReference type="InterPro" id="IPR036034">
    <property type="entry name" value="PDZ_sf"/>
</dbReference>
<dbReference type="STRING" id="151549.A0A4C1VSE8"/>
<proteinExistence type="predicted"/>
<dbReference type="Gene3D" id="1.25.40.280">
    <property type="entry name" value="alix/aip1 like domains"/>
    <property type="match status" value="1"/>
</dbReference>